<keyword evidence="5 7" id="KW-1133">Transmembrane helix</keyword>
<keyword evidence="6 7" id="KW-0472">Membrane</keyword>
<protein>
    <submittedName>
        <fullName evidence="9">Uncharacterized membrane protein YeiH</fullName>
    </submittedName>
</protein>
<keyword evidence="3" id="KW-1003">Cell membrane</keyword>
<evidence type="ECO:0000256" key="4">
    <source>
        <dbReference type="ARBA" id="ARBA00022692"/>
    </source>
</evidence>
<dbReference type="GO" id="GO:0005886">
    <property type="term" value="C:plasma membrane"/>
    <property type="evidence" value="ECO:0007669"/>
    <property type="project" value="UniProtKB-SubCell"/>
</dbReference>
<accession>A0A1W1VDL9</accession>
<feature type="transmembrane region" description="Helical" evidence="7">
    <location>
        <begin position="6"/>
        <end position="22"/>
    </location>
</feature>
<comment type="similarity">
    <text evidence="2">Belongs to the UPF0126 family.</text>
</comment>
<feature type="transmembrane region" description="Helical" evidence="7">
    <location>
        <begin position="149"/>
        <end position="167"/>
    </location>
</feature>
<evidence type="ECO:0000256" key="3">
    <source>
        <dbReference type="ARBA" id="ARBA00022475"/>
    </source>
</evidence>
<evidence type="ECO:0000256" key="5">
    <source>
        <dbReference type="ARBA" id="ARBA00022989"/>
    </source>
</evidence>
<feature type="domain" description="Glycine transporter" evidence="8">
    <location>
        <begin position="91"/>
        <end position="163"/>
    </location>
</feature>
<evidence type="ECO:0000313" key="9">
    <source>
        <dbReference type="EMBL" id="SMB91044.1"/>
    </source>
</evidence>
<keyword evidence="10" id="KW-1185">Reference proteome</keyword>
<evidence type="ECO:0000256" key="2">
    <source>
        <dbReference type="ARBA" id="ARBA00008193"/>
    </source>
</evidence>
<dbReference type="Pfam" id="PF03458">
    <property type="entry name" value="Gly_transporter"/>
    <property type="match status" value="2"/>
</dbReference>
<feature type="transmembrane region" description="Helical" evidence="7">
    <location>
        <begin position="29"/>
        <end position="46"/>
    </location>
</feature>
<dbReference type="STRING" id="656914.SAMN00017405_1411"/>
<evidence type="ECO:0000256" key="6">
    <source>
        <dbReference type="ARBA" id="ARBA00023136"/>
    </source>
</evidence>
<name>A0A1W1VDL9_DESTI</name>
<dbReference type="PANTHER" id="PTHR30506">
    <property type="entry name" value="INNER MEMBRANE PROTEIN"/>
    <property type="match status" value="1"/>
</dbReference>
<dbReference type="RefSeq" id="WP_084053215.1">
    <property type="nucleotide sequence ID" value="NZ_FWWT01000017.1"/>
</dbReference>
<dbReference type="InterPro" id="IPR005115">
    <property type="entry name" value="Gly_transporter"/>
</dbReference>
<feature type="transmembrane region" description="Helical" evidence="7">
    <location>
        <begin position="91"/>
        <end position="111"/>
    </location>
</feature>
<evidence type="ECO:0000256" key="7">
    <source>
        <dbReference type="SAM" id="Phobius"/>
    </source>
</evidence>
<dbReference type="PANTHER" id="PTHR30506:SF3">
    <property type="entry name" value="UPF0126 INNER MEMBRANE PROTEIN YADS-RELATED"/>
    <property type="match status" value="1"/>
</dbReference>
<dbReference type="AlphaFoldDB" id="A0A1W1VDL9"/>
<feature type="transmembrane region" description="Helical" evidence="7">
    <location>
        <begin position="58"/>
        <end position="79"/>
    </location>
</feature>
<evidence type="ECO:0000259" key="8">
    <source>
        <dbReference type="Pfam" id="PF03458"/>
    </source>
</evidence>
<comment type="subcellular location">
    <subcellularLocation>
        <location evidence="1">Cell membrane</location>
        <topology evidence="1">Multi-pass membrane protein</topology>
    </subcellularLocation>
</comment>
<keyword evidence="4 7" id="KW-0812">Transmembrane</keyword>
<dbReference type="EMBL" id="FWWT01000017">
    <property type="protein sequence ID" value="SMB91044.1"/>
    <property type="molecule type" value="Genomic_DNA"/>
</dbReference>
<gene>
    <name evidence="9" type="ORF">SAMN00017405_1411</name>
</gene>
<dbReference type="Proteomes" id="UP000192731">
    <property type="component" value="Unassembled WGS sequence"/>
</dbReference>
<proteinExistence type="inferred from homology"/>
<dbReference type="OrthoDB" id="9791874at2"/>
<feature type="domain" description="Glycine transporter" evidence="8">
    <location>
        <begin position="5"/>
        <end position="79"/>
    </location>
</feature>
<feature type="transmembrane region" description="Helical" evidence="7">
    <location>
        <begin position="173"/>
        <end position="193"/>
    </location>
</feature>
<reference evidence="9 10" key="1">
    <citation type="submission" date="2017-04" db="EMBL/GenBank/DDBJ databases">
        <authorList>
            <person name="Afonso C.L."/>
            <person name="Miller P.J."/>
            <person name="Scott M.A."/>
            <person name="Spackman E."/>
            <person name="Goraichik I."/>
            <person name="Dimitrov K.M."/>
            <person name="Suarez D.L."/>
            <person name="Swayne D.E."/>
        </authorList>
    </citation>
    <scope>NUCLEOTIDE SEQUENCE [LARGE SCALE GENOMIC DNA]</scope>
    <source>
        <strain evidence="9 10">DSM 11270</strain>
    </source>
</reference>
<sequence>MLIEVFEIIGTIAFAISGALVGINKELDYLGVVTLAVTTALGGGVVRDVLIGQTPPTAFSSSSFIIMSIVSAIIVFHFHDKLLKFRYPIQLSDALGLGAFTTIGASIAIANDLTSPFVVALLALSTGAGGGIIRDVFVKEIPFVFRKEIYGSASILGSLIYLLSLNLFTENSAMYICFTVTFLVRVASMKYNINLMVAKRESASASVKETL</sequence>
<organism evidence="9 10">
    <name type="scientific">Desulfonispora thiosulfatigenes DSM 11270</name>
    <dbReference type="NCBI Taxonomy" id="656914"/>
    <lineage>
        <taxon>Bacteria</taxon>
        <taxon>Bacillati</taxon>
        <taxon>Bacillota</taxon>
        <taxon>Clostridia</taxon>
        <taxon>Eubacteriales</taxon>
        <taxon>Peptococcaceae</taxon>
        <taxon>Desulfonispora</taxon>
    </lineage>
</organism>
<evidence type="ECO:0000313" key="10">
    <source>
        <dbReference type="Proteomes" id="UP000192731"/>
    </source>
</evidence>
<feature type="transmembrane region" description="Helical" evidence="7">
    <location>
        <begin position="117"/>
        <end position="137"/>
    </location>
</feature>
<evidence type="ECO:0000256" key="1">
    <source>
        <dbReference type="ARBA" id="ARBA00004651"/>
    </source>
</evidence>